<dbReference type="Proteomes" id="UP001242811">
    <property type="component" value="Unassembled WGS sequence"/>
</dbReference>
<keyword evidence="2" id="KW-1185">Reference proteome</keyword>
<gene>
    <name evidence="1" type="ORF">QOZ95_000869</name>
</gene>
<protein>
    <submittedName>
        <fullName evidence="1">Uncharacterized protein</fullName>
    </submittedName>
</protein>
<dbReference type="EMBL" id="JAUSWA010000003">
    <property type="protein sequence ID" value="MDQ0492720.1"/>
    <property type="molecule type" value="Genomic_DNA"/>
</dbReference>
<name>A0ABU0KTL8_9BACL</name>
<proteinExistence type="predicted"/>
<comment type="caution">
    <text evidence="1">The sequence shown here is derived from an EMBL/GenBank/DDBJ whole genome shotgun (WGS) entry which is preliminary data.</text>
</comment>
<reference evidence="1 2" key="1">
    <citation type="submission" date="2023-07" db="EMBL/GenBank/DDBJ databases">
        <title>Genomic Encyclopedia of Type Strains, Phase IV (KMG-IV): sequencing the most valuable type-strain genomes for metagenomic binning, comparative biology and taxonomic classification.</title>
        <authorList>
            <person name="Goeker M."/>
        </authorList>
    </citation>
    <scope>NUCLEOTIDE SEQUENCE [LARGE SCALE GENOMIC DNA]</scope>
    <source>
        <strain evidence="1 2">DSM 14914</strain>
    </source>
</reference>
<accession>A0ABU0KTL8</accession>
<evidence type="ECO:0000313" key="1">
    <source>
        <dbReference type="EMBL" id="MDQ0492720.1"/>
    </source>
</evidence>
<sequence>MMPITYELYIYLFKSEPQHPQLYNRETTQNFLTMNTAIDLLFQFLENYVSHALTQEFDKSFLFFKNNKALPRKRHRYVNSYSAFLPVQGFQNVQRGYL</sequence>
<evidence type="ECO:0000313" key="2">
    <source>
        <dbReference type="Proteomes" id="UP001242811"/>
    </source>
</evidence>
<organism evidence="1 2">
    <name type="scientific">Paenibacillus brasilensis</name>
    <dbReference type="NCBI Taxonomy" id="128574"/>
    <lineage>
        <taxon>Bacteria</taxon>
        <taxon>Bacillati</taxon>
        <taxon>Bacillota</taxon>
        <taxon>Bacilli</taxon>
        <taxon>Bacillales</taxon>
        <taxon>Paenibacillaceae</taxon>
        <taxon>Paenibacillus</taxon>
    </lineage>
</organism>